<keyword evidence="8 11" id="KW-0472">Membrane</keyword>
<comment type="subcellular location">
    <subcellularLocation>
        <location evidence="1 11">Cell outer membrane</location>
        <topology evidence="1 11">Multi-pass membrane protein</topology>
    </subcellularLocation>
</comment>
<evidence type="ECO:0000256" key="8">
    <source>
        <dbReference type="ARBA" id="ARBA00023136"/>
    </source>
</evidence>
<dbReference type="SUPFAM" id="SSF56935">
    <property type="entry name" value="Porins"/>
    <property type="match status" value="1"/>
</dbReference>
<evidence type="ECO:0000256" key="1">
    <source>
        <dbReference type="ARBA" id="ARBA00004571"/>
    </source>
</evidence>
<dbReference type="PROSITE" id="PS52016">
    <property type="entry name" value="TONB_DEPENDENT_REC_3"/>
    <property type="match status" value="1"/>
</dbReference>
<feature type="signal peptide" evidence="13">
    <location>
        <begin position="1"/>
        <end position="24"/>
    </location>
</feature>
<dbReference type="Pfam" id="PF07715">
    <property type="entry name" value="Plug"/>
    <property type="match status" value="1"/>
</dbReference>
<dbReference type="RefSeq" id="WP_168662877.1">
    <property type="nucleotide sequence ID" value="NZ_CP051180.1"/>
</dbReference>
<sequence>MNGLRISQLALVVSASLAASAAMAEDKEVFSLGEIVVSETTGVRDIAINNVLTAETIELVGAKTAADALEYVPGVHIAQSNKGEKFLTMQGFEQDKILILLDGVPYYETKYGQLDLNQIPAAIIAKVEVTKGASSVLYGPNGMGGVVNIITQKGSEGLSGEITASVGEYGQNHESASLSYGKNGFTVFATIDRTERDAYSLSDDYEPIESYIKDKVGDLPKYMEVEDGGKRINSDSESLNGRLRAGYANNTSEIYASIYSYDTERGLPFHDSYNKVMYSYSTFSDVSEYQDRGIDINASHKFTDTLTMRALAYYHTHTDNMEFYDSAEKSVKLGDSTYDDYTVGGALFGDIKVNNWNNLSLSFNYKEDVHKQKTISAIDPDFSEPTERSSLETFSLAAEDTMQFGNLTAVAGIAWHQQTINDFQGTSAGDVLGEGKGDESDTFDPMVGLSYALNDGSRVFGSVAQKTRFATFDDMKADDGKLYELDPERSLSYAAGWEKDFAQGWLNNVNVNAFYHDVDDRIGELCALYEDDGYCADERPVNIGKAEYYGTELTFTGNITDTLRYSLDHTYTHARDKSDDAETEHLRDLPKNEFTAILIWDEQYTGISANLRMNYKDEFMIYWDGEDTLWEENVFTVNGGIRKDFFNNQLTAFANVNNLFDENYYEGDGQANEGRNFEVGVTYRF</sequence>
<proteinExistence type="inferred from homology"/>
<evidence type="ECO:0000256" key="9">
    <source>
        <dbReference type="ARBA" id="ARBA00023170"/>
    </source>
</evidence>
<evidence type="ECO:0000256" key="7">
    <source>
        <dbReference type="ARBA" id="ARBA00023077"/>
    </source>
</evidence>
<dbReference type="InterPro" id="IPR037066">
    <property type="entry name" value="Plug_dom_sf"/>
</dbReference>
<gene>
    <name evidence="16" type="ORF">HER31_18310</name>
</gene>
<dbReference type="EMBL" id="CP051180">
    <property type="protein sequence ID" value="QIZ78681.1"/>
    <property type="molecule type" value="Genomic_DNA"/>
</dbReference>
<keyword evidence="17" id="KW-1185">Reference proteome</keyword>
<feature type="chain" id="PRO_5026128378" evidence="13">
    <location>
        <begin position="25"/>
        <end position="685"/>
    </location>
</feature>
<protein>
    <submittedName>
        <fullName evidence="16">TonB-dependent receptor</fullName>
    </submittedName>
</protein>
<feature type="domain" description="TonB-dependent receptor-like beta-barrel" evidence="14">
    <location>
        <begin position="256"/>
        <end position="659"/>
    </location>
</feature>
<evidence type="ECO:0000256" key="4">
    <source>
        <dbReference type="ARBA" id="ARBA00022452"/>
    </source>
</evidence>
<dbReference type="KEGG" id="fes:HER31_18310"/>
<evidence type="ECO:0000259" key="14">
    <source>
        <dbReference type="Pfam" id="PF00593"/>
    </source>
</evidence>
<reference evidence="16 17" key="1">
    <citation type="submission" date="2020-04" db="EMBL/GenBank/DDBJ databases">
        <title>Ferrimonas sp. S7 isolated from sea water.</title>
        <authorList>
            <person name="Bae S.S."/>
            <person name="Baek K."/>
        </authorList>
    </citation>
    <scope>NUCLEOTIDE SEQUENCE [LARGE SCALE GENOMIC DNA]</scope>
    <source>
        <strain evidence="16 17">S7</strain>
    </source>
</reference>
<dbReference type="GO" id="GO:0009279">
    <property type="term" value="C:cell outer membrane"/>
    <property type="evidence" value="ECO:0007669"/>
    <property type="project" value="UniProtKB-SubCell"/>
</dbReference>
<keyword evidence="6 13" id="KW-0732">Signal</keyword>
<keyword evidence="7 12" id="KW-0798">TonB box</keyword>
<evidence type="ECO:0000256" key="11">
    <source>
        <dbReference type="PROSITE-ProRule" id="PRU01360"/>
    </source>
</evidence>
<dbReference type="GO" id="GO:0015344">
    <property type="term" value="F:siderophore uptake transmembrane transporter activity"/>
    <property type="evidence" value="ECO:0007669"/>
    <property type="project" value="TreeGrafter"/>
</dbReference>
<dbReference type="Gene3D" id="2.40.170.20">
    <property type="entry name" value="TonB-dependent receptor, beta-barrel domain"/>
    <property type="match status" value="1"/>
</dbReference>
<feature type="domain" description="TonB-dependent receptor plug" evidence="15">
    <location>
        <begin position="50"/>
        <end position="146"/>
    </location>
</feature>
<accession>A0A6H1UHX0</accession>
<keyword evidence="9 16" id="KW-0675">Receptor</keyword>
<evidence type="ECO:0000256" key="2">
    <source>
        <dbReference type="ARBA" id="ARBA00008143"/>
    </source>
</evidence>
<dbReference type="InterPro" id="IPR036942">
    <property type="entry name" value="Beta-barrel_TonB_sf"/>
</dbReference>
<dbReference type="InterPro" id="IPR039426">
    <property type="entry name" value="TonB-dep_rcpt-like"/>
</dbReference>
<dbReference type="InterPro" id="IPR000531">
    <property type="entry name" value="Beta-barrel_TonB"/>
</dbReference>
<comment type="similarity">
    <text evidence="2">Belongs to the TonB-dependent receptor family. Hemoglobin/haptoglobin binding protein subfamily.</text>
</comment>
<dbReference type="Proteomes" id="UP000501602">
    <property type="component" value="Chromosome"/>
</dbReference>
<dbReference type="Pfam" id="PF00593">
    <property type="entry name" value="TonB_dep_Rec_b-barrel"/>
    <property type="match status" value="1"/>
</dbReference>
<evidence type="ECO:0000256" key="6">
    <source>
        <dbReference type="ARBA" id="ARBA00022729"/>
    </source>
</evidence>
<keyword evidence="3 11" id="KW-0813">Transport</keyword>
<dbReference type="PANTHER" id="PTHR30069">
    <property type="entry name" value="TONB-DEPENDENT OUTER MEMBRANE RECEPTOR"/>
    <property type="match status" value="1"/>
</dbReference>
<evidence type="ECO:0000313" key="17">
    <source>
        <dbReference type="Proteomes" id="UP000501602"/>
    </source>
</evidence>
<organism evidence="16 17">
    <name type="scientific">Ferrimonas lipolytica</name>
    <dbReference type="NCBI Taxonomy" id="2724191"/>
    <lineage>
        <taxon>Bacteria</taxon>
        <taxon>Pseudomonadati</taxon>
        <taxon>Pseudomonadota</taxon>
        <taxon>Gammaproteobacteria</taxon>
        <taxon>Alteromonadales</taxon>
        <taxon>Ferrimonadaceae</taxon>
        <taxon>Ferrimonas</taxon>
    </lineage>
</organism>
<evidence type="ECO:0000256" key="12">
    <source>
        <dbReference type="RuleBase" id="RU003357"/>
    </source>
</evidence>
<dbReference type="Gene3D" id="2.170.130.10">
    <property type="entry name" value="TonB-dependent receptor, plug domain"/>
    <property type="match status" value="1"/>
</dbReference>
<dbReference type="CDD" id="cd01347">
    <property type="entry name" value="ligand_gated_channel"/>
    <property type="match status" value="1"/>
</dbReference>
<keyword evidence="4 11" id="KW-1134">Transmembrane beta strand</keyword>
<evidence type="ECO:0000313" key="16">
    <source>
        <dbReference type="EMBL" id="QIZ78681.1"/>
    </source>
</evidence>
<evidence type="ECO:0000256" key="3">
    <source>
        <dbReference type="ARBA" id="ARBA00022448"/>
    </source>
</evidence>
<name>A0A6H1UHX0_9GAMM</name>
<keyword evidence="5 11" id="KW-0812">Transmembrane</keyword>
<dbReference type="AlphaFoldDB" id="A0A6H1UHX0"/>
<evidence type="ECO:0000256" key="10">
    <source>
        <dbReference type="ARBA" id="ARBA00023237"/>
    </source>
</evidence>
<dbReference type="PANTHER" id="PTHR30069:SF29">
    <property type="entry name" value="HEMOGLOBIN AND HEMOGLOBIN-HAPTOGLOBIN-BINDING PROTEIN 1-RELATED"/>
    <property type="match status" value="1"/>
</dbReference>
<keyword evidence="10 11" id="KW-0998">Cell outer membrane</keyword>
<dbReference type="GO" id="GO:0044718">
    <property type="term" value="P:siderophore transmembrane transport"/>
    <property type="evidence" value="ECO:0007669"/>
    <property type="project" value="TreeGrafter"/>
</dbReference>
<evidence type="ECO:0000256" key="13">
    <source>
        <dbReference type="SAM" id="SignalP"/>
    </source>
</evidence>
<evidence type="ECO:0000259" key="15">
    <source>
        <dbReference type="Pfam" id="PF07715"/>
    </source>
</evidence>
<evidence type="ECO:0000256" key="5">
    <source>
        <dbReference type="ARBA" id="ARBA00022692"/>
    </source>
</evidence>
<dbReference type="InterPro" id="IPR012910">
    <property type="entry name" value="Plug_dom"/>
</dbReference>